<feature type="transmembrane region" description="Helical" evidence="2">
    <location>
        <begin position="20"/>
        <end position="43"/>
    </location>
</feature>
<accession>A0A7J0BT83</accession>
<keyword evidence="2" id="KW-0472">Membrane</keyword>
<sequence>MTPLTASILPLADASLPHVLASSLVAAVLGLAAAVLGIAAAASRPQAQPVPVRVPRRSAPSRHEGGGRGEESPFGRRMP</sequence>
<dbReference type="Proteomes" id="UP000503820">
    <property type="component" value="Unassembled WGS sequence"/>
</dbReference>
<name>A0A7J0BT83_9BACT</name>
<evidence type="ECO:0000313" key="3">
    <source>
        <dbReference type="EMBL" id="GFM36926.1"/>
    </source>
</evidence>
<comment type="caution">
    <text evidence="3">The sequence shown here is derived from an EMBL/GenBank/DDBJ whole genome shotgun (WGS) entry which is preliminary data.</text>
</comment>
<gene>
    <name evidence="3" type="ORF">DSM19430T_16100</name>
</gene>
<dbReference type="EMBL" id="BLVP01000008">
    <property type="protein sequence ID" value="GFM36926.1"/>
    <property type="molecule type" value="Genomic_DNA"/>
</dbReference>
<dbReference type="AlphaFoldDB" id="A0A7J0BT83"/>
<evidence type="ECO:0000313" key="4">
    <source>
        <dbReference type="Proteomes" id="UP000503820"/>
    </source>
</evidence>
<proteinExistence type="predicted"/>
<feature type="compositionally biased region" description="Low complexity" evidence="1">
    <location>
        <begin position="43"/>
        <end position="53"/>
    </location>
</feature>
<evidence type="ECO:0000256" key="1">
    <source>
        <dbReference type="SAM" id="MobiDB-lite"/>
    </source>
</evidence>
<keyword evidence="4" id="KW-1185">Reference proteome</keyword>
<reference evidence="3 4" key="1">
    <citation type="submission" date="2020-05" db="EMBL/GenBank/DDBJ databases">
        <title>Draft genome sequence of Desulfovibrio psychrotolerans JS1T.</title>
        <authorList>
            <person name="Ueno A."/>
            <person name="Tamazawa S."/>
            <person name="Tamamura S."/>
            <person name="Murakami T."/>
            <person name="Kiyama T."/>
            <person name="Inomata H."/>
            <person name="Amano Y."/>
            <person name="Miyakawa K."/>
            <person name="Tamaki H."/>
            <person name="Naganuma T."/>
            <person name="Kaneko K."/>
        </authorList>
    </citation>
    <scope>NUCLEOTIDE SEQUENCE [LARGE SCALE GENOMIC DNA]</scope>
    <source>
        <strain evidence="3 4">JS1</strain>
    </source>
</reference>
<keyword evidence="2" id="KW-0812">Transmembrane</keyword>
<feature type="region of interest" description="Disordered" evidence="1">
    <location>
        <begin position="43"/>
        <end position="79"/>
    </location>
</feature>
<organism evidence="3 4">
    <name type="scientific">Desulfovibrio psychrotolerans</name>
    <dbReference type="NCBI Taxonomy" id="415242"/>
    <lineage>
        <taxon>Bacteria</taxon>
        <taxon>Pseudomonadati</taxon>
        <taxon>Thermodesulfobacteriota</taxon>
        <taxon>Desulfovibrionia</taxon>
        <taxon>Desulfovibrionales</taxon>
        <taxon>Desulfovibrionaceae</taxon>
        <taxon>Desulfovibrio</taxon>
    </lineage>
</organism>
<protein>
    <submittedName>
        <fullName evidence="3">Uncharacterized protein</fullName>
    </submittedName>
</protein>
<keyword evidence="2" id="KW-1133">Transmembrane helix</keyword>
<dbReference type="RefSeq" id="WP_174409594.1">
    <property type="nucleotide sequence ID" value="NZ_BLVP01000008.1"/>
</dbReference>
<feature type="compositionally biased region" description="Basic and acidic residues" evidence="1">
    <location>
        <begin position="61"/>
        <end position="79"/>
    </location>
</feature>
<evidence type="ECO:0000256" key="2">
    <source>
        <dbReference type="SAM" id="Phobius"/>
    </source>
</evidence>